<feature type="repeat" description="WD" evidence="3">
    <location>
        <begin position="968"/>
        <end position="1009"/>
    </location>
</feature>
<keyword evidence="1 3" id="KW-0853">WD repeat</keyword>
<dbReference type="AlphaFoldDB" id="A0A2T4B6V5"/>
<dbReference type="Pfam" id="PF00400">
    <property type="entry name" value="WD40"/>
    <property type="match status" value="7"/>
</dbReference>
<name>A0A2T4B6V5_9HYPO</name>
<dbReference type="PROSITE" id="PS50082">
    <property type="entry name" value="WD_REPEATS_2"/>
    <property type="match status" value="5"/>
</dbReference>
<feature type="repeat" description="WD" evidence="3">
    <location>
        <begin position="1062"/>
        <end position="1093"/>
    </location>
</feature>
<dbReference type="InterPro" id="IPR056884">
    <property type="entry name" value="NPHP3-like_N"/>
</dbReference>
<dbReference type="InterPro" id="IPR019775">
    <property type="entry name" value="WD40_repeat_CS"/>
</dbReference>
<dbReference type="PROSITE" id="PS50294">
    <property type="entry name" value="WD_REPEATS_REGION"/>
    <property type="match status" value="2"/>
</dbReference>
<dbReference type="PROSITE" id="PS50837">
    <property type="entry name" value="NACHT"/>
    <property type="match status" value="1"/>
</dbReference>
<dbReference type="InterPro" id="IPR001680">
    <property type="entry name" value="WD40_rpt"/>
</dbReference>
<evidence type="ECO:0000313" key="5">
    <source>
        <dbReference type="EMBL" id="PTB65067.1"/>
    </source>
</evidence>
<evidence type="ECO:0000313" key="6">
    <source>
        <dbReference type="Proteomes" id="UP000241546"/>
    </source>
</evidence>
<gene>
    <name evidence="5" type="ORF">BBK36DRAFT_1121907</name>
</gene>
<evidence type="ECO:0000256" key="2">
    <source>
        <dbReference type="ARBA" id="ARBA00022737"/>
    </source>
</evidence>
<feature type="repeat" description="WD" evidence="3">
    <location>
        <begin position="799"/>
        <end position="831"/>
    </location>
</feature>
<dbReference type="EMBL" id="KZ680215">
    <property type="protein sequence ID" value="PTB65067.1"/>
    <property type="molecule type" value="Genomic_DNA"/>
</dbReference>
<dbReference type="InterPro" id="IPR027417">
    <property type="entry name" value="P-loop_NTPase"/>
</dbReference>
<dbReference type="PANTHER" id="PTHR19848">
    <property type="entry name" value="WD40 REPEAT PROTEIN"/>
    <property type="match status" value="1"/>
</dbReference>
<dbReference type="GeneID" id="36599000"/>
<dbReference type="Pfam" id="PF24883">
    <property type="entry name" value="NPHP3_N"/>
    <property type="match status" value="1"/>
</dbReference>
<dbReference type="Pfam" id="PF17100">
    <property type="entry name" value="NACHT_N"/>
    <property type="match status" value="1"/>
</dbReference>
<dbReference type="Gene3D" id="3.40.50.300">
    <property type="entry name" value="P-loop containing nucleotide triphosphate hydrolases"/>
    <property type="match status" value="1"/>
</dbReference>
<dbReference type="PANTHER" id="PTHR19848:SF8">
    <property type="entry name" value="F-BOX AND WD REPEAT DOMAIN CONTAINING 7"/>
    <property type="match status" value="1"/>
</dbReference>
<dbReference type="InterPro" id="IPR007111">
    <property type="entry name" value="NACHT_NTPase"/>
</dbReference>
<keyword evidence="6" id="KW-1185">Reference proteome</keyword>
<dbReference type="Proteomes" id="UP000241546">
    <property type="component" value="Unassembled WGS sequence"/>
</dbReference>
<evidence type="ECO:0000256" key="3">
    <source>
        <dbReference type="PROSITE-ProRule" id="PRU00221"/>
    </source>
</evidence>
<dbReference type="RefSeq" id="XP_024748387.1">
    <property type="nucleotide sequence ID" value="XM_024890882.1"/>
</dbReference>
<evidence type="ECO:0000259" key="4">
    <source>
        <dbReference type="PROSITE" id="PS50837"/>
    </source>
</evidence>
<dbReference type="PROSITE" id="PS00678">
    <property type="entry name" value="WD_REPEATS_1"/>
    <property type="match status" value="1"/>
</dbReference>
<dbReference type="InterPro" id="IPR015943">
    <property type="entry name" value="WD40/YVTN_repeat-like_dom_sf"/>
</dbReference>
<accession>A0A2T4B6V5</accession>
<dbReference type="SUPFAM" id="SSF50960">
    <property type="entry name" value="TolB, C-terminal domain"/>
    <property type="match status" value="1"/>
</dbReference>
<dbReference type="Gene3D" id="2.130.10.10">
    <property type="entry name" value="YVTN repeat-like/Quinoprotein amine dehydrogenase"/>
    <property type="match status" value="3"/>
</dbReference>
<feature type="repeat" description="WD" evidence="3">
    <location>
        <begin position="1010"/>
        <end position="1052"/>
    </location>
</feature>
<dbReference type="SUPFAM" id="SSF50998">
    <property type="entry name" value="Quinoprotein alcohol dehydrogenase-like"/>
    <property type="match status" value="1"/>
</dbReference>
<feature type="repeat" description="WD" evidence="3">
    <location>
        <begin position="727"/>
        <end position="758"/>
    </location>
</feature>
<keyword evidence="2" id="KW-0677">Repeat</keyword>
<evidence type="ECO:0000256" key="1">
    <source>
        <dbReference type="ARBA" id="ARBA00022574"/>
    </source>
</evidence>
<feature type="domain" description="NACHT" evidence="4">
    <location>
        <begin position="138"/>
        <end position="285"/>
    </location>
</feature>
<dbReference type="InterPro" id="IPR031359">
    <property type="entry name" value="NACHT_N"/>
</dbReference>
<reference evidence="6" key="1">
    <citation type="submission" date="2016-07" db="EMBL/GenBank/DDBJ databases">
        <title>Multiple horizontal gene transfer events from other fungi enriched the ability of initially mycotrophic Trichoderma (Ascomycota) to feed on dead plant biomass.</title>
        <authorList>
            <consortium name="DOE Joint Genome Institute"/>
            <person name="Atanasova L."/>
            <person name="Chenthamara K."/>
            <person name="Zhang J."/>
            <person name="Grujic M."/>
            <person name="Henrissat B."/>
            <person name="Kuo A."/>
            <person name="Aerts A."/>
            <person name="Salamov A."/>
            <person name="Lipzen A."/>
            <person name="Labutti K."/>
            <person name="Barry K."/>
            <person name="Miao Y."/>
            <person name="Rahimi M.J."/>
            <person name="Shen Q."/>
            <person name="Grigoriev I.V."/>
            <person name="Kubicek C.P."/>
            <person name="Druzhinina I.S."/>
        </authorList>
    </citation>
    <scope>NUCLEOTIDE SEQUENCE [LARGE SCALE GENOMIC DNA]</scope>
    <source>
        <strain evidence="6">TUCIM 6016</strain>
    </source>
</reference>
<organism evidence="5 6">
    <name type="scientific">Trichoderma citrinoviride</name>
    <dbReference type="NCBI Taxonomy" id="58853"/>
    <lineage>
        <taxon>Eukaryota</taxon>
        <taxon>Fungi</taxon>
        <taxon>Dikarya</taxon>
        <taxon>Ascomycota</taxon>
        <taxon>Pezizomycotina</taxon>
        <taxon>Sordariomycetes</taxon>
        <taxon>Hypocreomycetidae</taxon>
        <taxon>Hypocreales</taxon>
        <taxon>Hypocreaceae</taxon>
        <taxon>Trichoderma</taxon>
    </lineage>
</organism>
<dbReference type="InterPro" id="IPR011047">
    <property type="entry name" value="Quinoprotein_ADH-like_sf"/>
</dbReference>
<sequence>MKSVCSYYRNRSHNFLRDLAKLDNWAVSIQDIQKAEDSLRRDIGGFGNQQVRSRLENIAGHIKSQELEIKGIAKTLEEQLRRETAAEDQECLRALWPHDPYVEKRRIEDTKGGLLQDSFSWILENEDFQRWFQDPGRPLLWIRGDPGKGKTMLLCGIVDSLQKLAPSSLVSFFFCQATDQRINNSAAILRGLIFLLVDQQRHLLKHVRDRYVHQGTSLFEPPSAWYALSDILQSLLAELDASKQPTCLLVDALDECVSEDVPQLLDFIVKMSRETPYVKWVVSSRNWQHIIGKMERLGPEAQLSLELNAESVASAVQVYIRQKVLELSEDKKYKEDREKEIRDYLSANADGTFLWVALVCQNLQSVPSWKALETLAAAPPGLEPFYEKMFQGISSSDGAEICERILTVATVARRPLTLPELIALAATPGEPDEKTQAVRDLIGQCGSLLTIRDKVVYFVHQSAKDFLFEMITKQQFSLGMSKAKGYMVTRSIELMSQVLKRNIYQLSELGIPPNPIQAPDPDPLAPIGYSCVFWLDHLADLDNSEDNEMATDDAQDTLVSALVSQIKTFIGTKYLYWLEALSLLKKMPEGIIAMRKLRKFFGNRMGQDSDNLIQDAYRFILAAKQTIEEFPLQVHPSALMICPGGSKIRKLALEERPQLFVMKHGVRTSWDSCLQTLNMHWNATCVALSPDGNLVASKFEFGISVWDMATGTLLKFFQRPLGGANHVMFSPNSQQVAAVADDKAIVIWDIGSGEAKMKLESDGGWPYNPCFSPDGSRLAAKCGTYILIWDPNSGERIHKLNDNQSVGALSFSPDGKRLISCSHEGAITVWDAGGKCMSTRTESWPKAYGYPCIAPDISRVAFRYTAESIGIFDIASSRCTRAKNLGMIAAGPEFFPNGRQLAVALWSSEIKIWDIDGDTPVRTLRGHYEQIMSIAISRDGSRLVSSYRDGSGIIDIWDTAKGEQVQTFTGHTYEVRHMSFSPDGRLLASASPPHHVRIWDMATDTCVYILNGRSREVCLVKFSPDSCKLASVSTYDGTITIWDLAAGSCVVLECESRCRMPVDFNKDGTVLASGGGHNGIRIWDGVTGRCMHTLIYSPAGPTICVAFSLNGAALASGTSMDVRIWKQTDGQFACVQMLELDFLLFSLAFSPDGRQIICGSTDYDRTEVWNFDASSSSATFCLTLPCDSSSYISSTFGESETRGTSDHCLYGLNETGREIIRNGVMILWLPDTNRLLLNNILGKTHKPWFLVRGSTVVIQDRMCGCMILSFT</sequence>
<dbReference type="OrthoDB" id="538223at2759"/>
<protein>
    <recommendedName>
        <fullName evidence="4">NACHT domain-containing protein</fullName>
    </recommendedName>
</protein>
<dbReference type="SMART" id="SM00320">
    <property type="entry name" value="WD40"/>
    <property type="match status" value="11"/>
</dbReference>
<proteinExistence type="predicted"/>
<dbReference type="CDD" id="cd00200">
    <property type="entry name" value="WD40"/>
    <property type="match status" value="1"/>
</dbReference>